<reference evidence="2 3" key="1">
    <citation type="submission" date="2018-06" db="EMBL/GenBank/DDBJ databases">
        <title>Genomic Encyclopedia of Type Strains, Phase III (KMG-III): the genomes of soil and plant-associated and newly described type strains.</title>
        <authorList>
            <person name="Whitman W."/>
        </authorList>
    </citation>
    <scope>NUCLEOTIDE SEQUENCE [LARGE SCALE GENOMIC DNA]</scope>
    <source>
        <strain evidence="2 3">CECT 7646</strain>
    </source>
</reference>
<proteinExistence type="predicted"/>
<feature type="compositionally biased region" description="Basic residues" evidence="1">
    <location>
        <begin position="1"/>
        <end position="15"/>
    </location>
</feature>
<keyword evidence="3" id="KW-1185">Reference proteome</keyword>
<dbReference type="Proteomes" id="UP000247540">
    <property type="component" value="Unassembled WGS sequence"/>
</dbReference>
<dbReference type="PROSITE" id="PS51257">
    <property type="entry name" value="PROKAR_LIPOPROTEIN"/>
    <property type="match status" value="1"/>
</dbReference>
<gene>
    <name evidence="2" type="ORF">DFQ15_102219</name>
</gene>
<dbReference type="AlphaFoldDB" id="A0A318SKS3"/>
<evidence type="ECO:0000256" key="1">
    <source>
        <dbReference type="SAM" id="MobiDB-lite"/>
    </source>
</evidence>
<organism evidence="2 3">
    <name type="scientific">Xylophilus ampelinus</name>
    <dbReference type="NCBI Taxonomy" id="54067"/>
    <lineage>
        <taxon>Bacteria</taxon>
        <taxon>Pseudomonadati</taxon>
        <taxon>Pseudomonadota</taxon>
        <taxon>Betaproteobacteria</taxon>
        <taxon>Burkholderiales</taxon>
        <taxon>Xylophilus</taxon>
    </lineage>
</organism>
<evidence type="ECO:0000313" key="3">
    <source>
        <dbReference type="Proteomes" id="UP000247540"/>
    </source>
</evidence>
<evidence type="ECO:0000313" key="2">
    <source>
        <dbReference type="EMBL" id="PYE79486.1"/>
    </source>
</evidence>
<comment type="caution">
    <text evidence="2">The sequence shown here is derived from an EMBL/GenBank/DDBJ whole genome shotgun (WGS) entry which is preliminary data.</text>
</comment>
<protein>
    <submittedName>
        <fullName evidence="2">Uncharacterized protein</fullName>
    </submittedName>
</protein>
<dbReference type="RefSeq" id="WP_110464447.1">
    <property type="nucleotide sequence ID" value="NZ_JAMOFZ010000001.1"/>
</dbReference>
<name>A0A318SKS3_9BURK</name>
<sequence length="165" mass="17631">MNRAQRRAAGHRRAPNRNQLRADPTAAFAAIGACLEIEPASADHLLIVARSAFRDMAAGSTDPQLFDALGMQPNVGLIRAESIAPELVQLLMAAADAMREADDIYGRHNRYGFTGPGLQAMATGLDAYEAILRASTPAQMRTATKEMIRRMQQQLAAAAKGAATA</sequence>
<feature type="region of interest" description="Disordered" evidence="1">
    <location>
        <begin position="1"/>
        <end position="21"/>
    </location>
</feature>
<accession>A0A318SKS3</accession>
<dbReference type="OrthoDB" id="8913674at2"/>
<dbReference type="EMBL" id="QJTC01000002">
    <property type="protein sequence ID" value="PYE79486.1"/>
    <property type="molecule type" value="Genomic_DNA"/>
</dbReference>